<keyword evidence="1" id="KW-0732">Signal</keyword>
<dbReference type="OrthoDB" id="1376866at2"/>
<sequence>MKSILKTILALVLIGTVTFSCSSDKDEPEQSQLTETPTAVKEFDSSNYGTYKGVFVGSTGTIVINQNNSTKTAVLTIDGKEYTYTATEASSIGQVTTGLTFKNGESSFDFNVGASGQEPNITNITIVGHPNASIEIQKEKSDKIVKCYVGISTDDDGKTNSNTFNFCILGENLIGIAHNDSGTALIVTGTVANNTITGIVEYIKGTVEANIKGTIDGEKAEGTWKNKDNDTGLFKTKRVL</sequence>
<evidence type="ECO:0000313" key="3">
    <source>
        <dbReference type="Proteomes" id="UP000245618"/>
    </source>
</evidence>
<dbReference type="Proteomes" id="UP000245618">
    <property type="component" value="Unassembled WGS sequence"/>
</dbReference>
<proteinExistence type="predicted"/>
<dbReference type="PROSITE" id="PS51257">
    <property type="entry name" value="PROKAR_LIPOPROTEIN"/>
    <property type="match status" value="1"/>
</dbReference>
<protein>
    <recommendedName>
        <fullName evidence="4">Transferrin-binding protein B C-lobe/N-lobe beta barrel domain-containing protein</fullName>
    </recommendedName>
</protein>
<feature type="signal peptide" evidence="1">
    <location>
        <begin position="1"/>
        <end position="22"/>
    </location>
</feature>
<comment type="caution">
    <text evidence="2">The sequence shown here is derived from an EMBL/GenBank/DDBJ whole genome shotgun (WGS) entry which is preliminary data.</text>
</comment>
<feature type="chain" id="PRO_5015707238" description="Transferrin-binding protein B C-lobe/N-lobe beta barrel domain-containing protein" evidence="1">
    <location>
        <begin position="23"/>
        <end position="240"/>
    </location>
</feature>
<evidence type="ECO:0008006" key="4">
    <source>
        <dbReference type="Google" id="ProtNLM"/>
    </source>
</evidence>
<dbReference type="AlphaFoldDB" id="A0A2U1K260"/>
<reference evidence="2 3" key="1">
    <citation type="submission" date="2018-04" db="EMBL/GenBank/DDBJ databases">
        <title>Flavobacterium sp. nov., isolated from glacier ice.</title>
        <authorList>
            <person name="Liu Q."/>
            <person name="Xin Y.-H."/>
        </authorList>
    </citation>
    <scope>NUCLEOTIDE SEQUENCE [LARGE SCALE GENOMIC DNA]</scope>
    <source>
        <strain evidence="2 3">LB2P30</strain>
    </source>
</reference>
<dbReference type="EMBL" id="QCZH01000001">
    <property type="protein sequence ID" value="PWA11596.1"/>
    <property type="molecule type" value="Genomic_DNA"/>
</dbReference>
<name>A0A2U1K260_9FLAO</name>
<dbReference type="RefSeq" id="WP_116760034.1">
    <property type="nucleotide sequence ID" value="NZ_QCZH01000001.1"/>
</dbReference>
<evidence type="ECO:0000313" key="2">
    <source>
        <dbReference type="EMBL" id="PWA11596.1"/>
    </source>
</evidence>
<organism evidence="2 3">
    <name type="scientific">Flavobacterium laiguense</name>
    <dbReference type="NCBI Taxonomy" id="2169409"/>
    <lineage>
        <taxon>Bacteria</taxon>
        <taxon>Pseudomonadati</taxon>
        <taxon>Bacteroidota</taxon>
        <taxon>Flavobacteriia</taxon>
        <taxon>Flavobacteriales</taxon>
        <taxon>Flavobacteriaceae</taxon>
        <taxon>Flavobacterium</taxon>
    </lineage>
</organism>
<gene>
    <name evidence="2" type="ORF">DB891_01965</name>
</gene>
<evidence type="ECO:0000256" key="1">
    <source>
        <dbReference type="SAM" id="SignalP"/>
    </source>
</evidence>
<accession>A0A2U1K260</accession>
<keyword evidence="3" id="KW-1185">Reference proteome</keyword>